<dbReference type="InterPro" id="IPR013785">
    <property type="entry name" value="Aldolase_TIM"/>
</dbReference>
<sequence>MSALWEPRPLVARADGLPSTVTVYEVGPRDGLQAESAVVPTAVKAEFCRRLAAAGVRNLEVTSFVPPGVIPALADAEDLLDELDGDGGLAGVRTVCLIPNRRGLDRARTAGVGEIAVIASATESFARANLNNGRDAAAQKAADVTAAARSAGLAVRGYVSMAFGDPWEGPVEPAAVAEIAAALYAAGCATISLGDTIGVATPGQIGTVVGALGAAGVPPESIALHGHDTYGQALSNVYAALLAGVTEFDASIGGLGRCPYAPGATGNLATEDLVWMLHGLGIETGLDLDALVRTSAWMAERLGRTAIASRVATALLAHSEVLT</sequence>
<gene>
    <name evidence="5" type="ORF">C1I92_02165</name>
</gene>
<dbReference type="PROSITE" id="PS50991">
    <property type="entry name" value="PYR_CT"/>
    <property type="match status" value="1"/>
</dbReference>
<keyword evidence="3 5" id="KW-0456">Lyase</keyword>
<dbReference type="PANTHER" id="PTHR42738:SF7">
    <property type="entry name" value="HYDROXYMETHYLGLUTARYL-COA LYASE"/>
    <property type="match status" value="1"/>
</dbReference>
<dbReference type="NCBIfam" id="NF004283">
    <property type="entry name" value="PRK05692.1"/>
    <property type="match status" value="1"/>
</dbReference>
<evidence type="ECO:0000313" key="6">
    <source>
        <dbReference type="Proteomes" id="UP000248764"/>
    </source>
</evidence>
<dbReference type="GO" id="GO:0004419">
    <property type="term" value="F:hydroxymethylglutaryl-CoA lyase activity"/>
    <property type="evidence" value="ECO:0007669"/>
    <property type="project" value="TreeGrafter"/>
</dbReference>
<evidence type="ECO:0000256" key="2">
    <source>
        <dbReference type="ARBA" id="ARBA00022723"/>
    </source>
</evidence>
<protein>
    <submittedName>
        <fullName evidence="5">Hydroxymethylglutaryl-CoA lyase</fullName>
    </submittedName>
</protein>
<name>A0A2W2BGI3_9ACTN</name>
<dbReference type="EMBL" id="POTW01000003">
    <property type="protein sequence ID" value="PZF86315.1"/>
    <property type="molecule type" value="Genomic_DNA"/>
</dbReference>
<evidence type="ECO:0000256" key="1">
    <source>
        <dbReference type="ARBA" id="ARBA00009405"/>
    </source>
</evidence>
<dbReference type="SUPFAM" id="SSF51569">
    <property type="entry name" value="Aldolase"/>
    <property type="match status" value="1"/>
</dbReference>
<dbReference type="InterPro" id="IPR000891">
    <property type="entry name" value="PYR_CT"/>
</dbReference>
<evidence type="ECO:0000259" key="4">
    <source>
        <dbReference type="PROSITE" id="PS50991"/>
    </source>
</evidence>
<dbReference type="RefSeq" id="WP_111253007.1">
    <property type="nucleotide sequence ID" value="NZ_POTW01000003.1"/>
</dbReference>
<evidence type="ECO:0000256" key="3">
    <source>
        <dbReference type="ARBA" id="ARBA00023239"/>
    </source>
</evidence>
<dbReference type="Proteomes" id="UP000248764">
    <property type="component" value="Unassembled WGS sequence"/>
</dbReference>
<dbReference type="InterPro" id="IPR043594">
    <property type="entry name" value="HMGL"/>
</dbReference>
<proteinExistence type="inferred from homology"/>
<dbReference type="AlphaFoldDB" id="A0A2W2BGI3"/>
<dbReference type="FunFam" id="3.20.20.70:FF:000071">
    <property type="entry name" value="Hydroxymethylglutaryl-CoA lyase"/>
    <property type="match status" value="1"/>
</dbReference>
<keyword evidence="6" id="KW-1185">Reference proteome</keyword>
<reference evidence="5 6" key="1">
    <citation type="submission" date="2018-01" db="EMBL/GenBank/DDBJ databases">
        <title>Draft genome sequence of Jiangella sp. GTF31.</title>
        <authorList>
            <person name="Sahin N."/>
            <person name="Ay H."/>
            <person name="Saygin H."/>
        </authorList>
    </citation>
    <scope>NUCLEOTIDE SEQUENCE [LARGE SCALE GENOMIC DNA]</scope>
    <source>
        <strain evidence="5 6">GTF31</strain>
    </source>
</reference>
<feature type="domain" description="Pyruvate carboxyltransferase" evidence="4">
    <location>
        <begin position="21"/>
        <end position="292"/>
    </location>
</feature>
<accession>A0A2W2BGI3</accession>
<dbReference type="GO" id="GO:0006552">
    <property type="term" value="P:L-leucine catabolic process"/>
    <property type="evidence" value="ECO:0007669"/>
    <property type="project" value="TreeGrafter"/>
</dbReference>
<dbReference type="GO" id="GO:0046951">
    <property type="term" value="P:ketone body biosynthetic process"/>
    <property type="evidence" value="ECO:0007669"/>
    <property type="project" value="TreeGrafter"/>
</dbReference>
<keyword evidence="2" id="KW-0479">Metal-binding</keyword>
<evidence type="ECO:0000313" key="5">
    <source>
        <dbReference type="EMBL" id="PZF86315.1"/>
    </source>
</evidence>
<comment type="similarity">
    <text evidence="1">Belongs to the HMG-CoA lyase family.</text>
</comment>
<dbReference type="CDD" id="cd07938">
    <property type="entry name" value="DRE_TIM_HMGL"/>
    <property type="match status" value="1"/>
</dbReference>
<comment type="caution">
    <text evidence="5">The sequence shown here is derived from an EMBL/GenBank/DDBJ whole genome shotgun (WGS) entry which is preliminary data.</text>
</comment>
<dbReference type="Gene3D" id="3.20.20.70">
    <property type="entry name" value="Aldolase class I"/>
    <property type="match status" value="1"/>
</dbReference>
<dbReference type="GO" id="GO:0046872">
    <property type="term" value="F:metal ion binding"/>
    <property type="evidence" value="ECO:0007669"/>
    <property type="project" value="UniProtKB-KW"/>
</dbReference>
<organism evidence="5 6">
    <name type="scientific">Jiangella anatolica</name>
    <dbReference type="NCBI Taxonomy" id="2670374"/>
    <lineage>
        <taxon>Bacteria</taxon>
        <taxon>Bacillati</taxon>
        <taxon>Actinomycetota</taxon>
        <taxon>Actinomycetes</taxon>
        <taxon>Jiangellales</taxon>
        <taxon>Jiangellaceae</taxon>
        <taxon>Jiangella</taxon>
    </lineage>
</organism>
<dbReference type="PANTHER" id="PTHR42738">
    <property type="entry name" value="HYDROXYMETHYLGLUTARYL-COA LYASE"/>
    <property type="match status" value="1"/>
</dbReference>
<dbReference type="Pfam" id="PF00682">
    <property type="entry name" value="HMGL-like"/>
    <property type="match status" value="1"/>
</dbReference>